<comment type="caution">
    <text evidence="1">The sequence shown here is derived from an EMBL/GenBank/DDBJ whole genome shotgun (WGS) entry which is preliminary data.</text>
</comment>
<organism evidence="1 2">
    <name type="scientific">Scutellospora calospora</name>
    <dbReference type="NCBI Taxonomy" id="85575"/>
    <lineage>
        <taxon>Eukaryota</taxon>
        <taxon>Fungi</taxon>
        <taxon>Fungi incertae sedis</taxon>
        <taxon>Mucoromycota</taxon>
        <taxon>Glomeromycotina</taxon>
        <taxon>Glomeromycetes</taxon>
        <taxon>Diversisporales</taxon>
        <taxon>Gigasporaceae</taxon>
        <taxon>Scutellospora</taxon>
    </lineage>
</organism>
<reference evidence="1" key="1">
    <citation type="submission" date="2021-06" db="EMBL/GenBank/DDBJ databases">
        <authorList>
            <person name="Kallberg Y."/>
            <person name="Tangrot J."/>
            <person name="Rosling A."/>
        </authorList>
    </citation>
    <scope>NUCLEOTIDE SEQUENCE</scope>
    <source>
        <strain evidence="1">AU212A</strain>
    </source>
</reference>
<protein>
    <submittedName>
        <fullName evidence="1">2989_t:CDS:1</fullName>
    </submittedName>
</protein>
<sequence length="227" mass="26201">MATNLVKRVFDIQNHNMAENSNTSSINPIDMSIQKSSGKPNATCNYCNEYWYKGSPAALENHLGSTLKTLAEENLIEGDSLKQWVDTHWHTMYDYVFSIISKIKNMQKLSAFYFANSKKELPYFSINNSAEDLYEALSNMNLSDNNDYNEEQLTSEEVQNVEFLEEEVLKIEELLNLDAADFTNDLDEIVFDTNFESFEEKNINVQINDVKSNIDEENWDPEKEANI</sequence>
<evidence type="ECO:0000313" key="2">
    <source>
        <dbReference type="Proteomes" id="UP000789860"/>
    </source>
</evidence>
<gene>
    <name evidence="1" type="ORF">SCALOS_LOCUS4581</name>
</gene>
<dbReference type="EMBL" id="CAJVPM010006388">
    <property type="protein sequence ID" value="CAG8534270.1"/>
    <property type="molecule type" value="Genomic_DNA"/>
</dbReference>
<name>A0ACA9LJP8_9GLOM</name>
<feature type="non-terminal residue" evidence="1">
    <location>
        <position position="227"/>
    </location>
</feature>
<keyword evidence="2" id="KW-1185">Reference proteome</keyword>
<proteinExistence type="predicted"/>
<evidence type="ECO:0000313" key="1">
    <source>
        <dbReference type="EMBL" id="CAG8534270.1"/>
    </source>
</evidence>
<accession>A0ACA9LJP8</accession>
<dbReference type="Proteomes" id="UP000789860">
    <property type="component" value="Unassembled WGS sequence"/>
</dbReference>